<keyword evidence="9" id="KW-0862">Zinc</keyword>
<evidence type="ECO:0000256" key="9">
    <source>
        <dbReference type="ARBA" id="ARBA00022833"/>
    </source>
</evidence>
<dbReference type="InterPro" id="IPR041569">
    <property type="entry name" value="AAA_lid_3"/>
</dbReference>
<feature type="compositionally biased region" description="Pro residues" evidence="13">
    <location>
        <begin position="788"/>
        <end position="798"/>
    </location>
</feature>
<dbReference type="InterPro" id="IPR027417">
    <property type="entry name" value="P-loop_NTPase"/>
</dbReference>
<dbReference type="InterPro" id="IPR000642">
    <property type="entry name" value="Peptidase_M41"/>
</dbReference>
<dbReference type="InterPro" id="IPR037219">
    <property type="entry name" value="Peptidase_M41-like"/>
</dbReference>
<comment type="caution">
    <text evidence="16">The sequence shown here is derived from an EMBL/GenBank/DDBJ whole genome shotgun (WGS) entry which is preliminary data.</text>
</comment>
<dbReference type="PROSITE" id="PS00674">
    <property type="entry name" value="AAA"/>
    <property type="match status" value="1"/>
</dbReference>
<dbReference type="OrthoDB" id="1413014at2759"/>
<dbReference type="Pfam" id="PF00004">
    <property type="entry name" value="AAA"/>
    <property type="match status" value="1"/>
</dbReference>
<evidence type="ECO:0000256" key="4">
    <source>
        <dbReference type="ARBA" id="ARBA00010550"/>
    </source>
</evidence>
<evidence type="ECO:0000313" key="16">
    <source>
        <dbReference type="EMBL" id="POS77565.1"/>
    </source>
</evidence>
<dbReference type="GO" id="GO:0016887">
    <property type="term" value="F:ATP hydrolysis activity"/>
    <property type="evidence" value="ECO:0007669"/>
    <property type="project" value="InterPro"/>
</dbReference>
<keyword evidence="12 14" id="KW-0472">Membrane</keyword>
<evidence type="ECO:0000256" key="7">
    <source>
        <dbReference type="ARBA" id="ARBA00022741"/>
    </source>
</evidence>
<feature type="region of interest" description="Disordered" evidence="13">
    <location>
        <begin position="19"/>
        <end position="59"/>
    </location>
</feature>
<feature type="compositionally biased region" description="Low complexity" evidence="13">
    <location>
        <begin position="766"/>
        <end position="776"/>
    </location>
</feature>
<comment type="subcellular location">
    <subcellularLocation>
        <location evidence="2">Membrane</location>
    </subcellularLocation>
</comment>
<feature type="region of interest" description="Disordered" evidence="13">
    <location>
        <begin position="754"/>
        <end position="798"/>
    </location>
</feature>
<dbReference type="SUPFAM" id="SSF140990">
    <property type="entry name" value="FtsH protease domain-like"/>
    <property type="match status" value="1"/>
</dbReference>
<dbReference type="SUPFAM" id="SSF52540">
    <property type="entry name" value="P-loop containing nucleoside triphosphate hydrolases"/>
    <property type="match status" value="1"/>
</dbReference>
<comment type="cofactor">
    <cofactor evidence="1">
        <name>Zn(2+)</name>
        <dbReference type="ChEBI" id="CHEBI:29105"/>
    </cofactor>
</comment>
<dbReference type="Pfam" id="PF01434">
    <property type="entry name" value="Peptidase_M41"/>
    <property type="match status" value="1"/>
</dbReference>
<dbReference type="HAMAP" id="MF_01458">
    <property type="entry name" value="FtsH"/>
    <property type="match status" value="1"/>
</dbReference>
<keyword evidence="11" id="KW-0482">Metalloprotease</keyword>
<dbReference type="Pfam" id="PF21232">
    <property type="entry name" value="Yme1-like_N"/>
    <property type="match status" value="1"/>
</dbReference>
<proteinExistence type="inferred from homology"/>
<evidence type="ECO:0000256" key="8">
    <source>
        <dbReference type="ARBA" id="ARBA00022801"/>
    </source>
</evidence>
<dbReference type="GO" id="GO:0004176">
    <property type="term" value="F:ATP-dependent peptidase activity"/>
    <property type="evidence" value="ECO:0007669"/>
    <property type="project" value="InterPro"/>
</dbReference>
<keyword evidence="5" id="KW-0645">Protease</keyword>
<dbReference type="PANTHER" id="PTHR23076">
    <property type="entry name" value="METALLOPROTEASE M41 FTSH"/>
    <property type="match status" value="1"/>
</dbReference>
<evidence type="ECO:0000256" key="10">
    <source>
        <dbReference type="ARBA" id="ARBA00022840"/>
    </source>
</evidence>
<dbReference type="Gene3D" id="1.10.8.60">
    <property type="match status" value="1"/>
</dbReference>
<dbReference type="GO" id="GO:0046872">
    <property type="term" value="F:metal ion binding"/>
    <property type="evidence" value="ECO:0007669"/>
    <property type="project" value="UniProtKB-KW"/>
</dbReference>
<dbReference type="GO" id="GO:0007005">
    <property type="term" value="P:mitochondrion organization"/>
    <property type="evidence" value="ECO:0007669"/>
    <property type="project" value="TreeGrafter"/>
</dbReference>
<evidence type="ECO:0000256" key="11">
    <source>
        <dbReference type="ARBA" id="ARBA00023049"/>
    </source>
</evidence>
<dbReference type="InterPro" id="IPR003959">
    <property type="entry name" value="ATPase_AAA_core"/>
</dbReference>
<keyword evidence="17" id="KW-1185">Reference proteome</keyword>
<keyword evidence="6" id="KW-0479">Metal-binding</keyword>
<dbReference type="Proteomes" id="UP000094444">
    <property type="component" value="Unassembled WGS sequence"/>
</dbReference>
<dbReference type="GO" id="GO:0006515">
    <property type="term" value="P:protein quality control for misfolded or incompletely synthesized proteins"/>
    <property type="evidence" value="ECO:0007669"/>
    <property type="project" value="TreeGrafter"/>
</dbReference>
<dbReference type="GO" id="GO:0004222">
    <property type="term" value="F:metalloendopeptidase activity"/>
    <property type="evidence" value="ECO:0007669"/>
    <property type="project" value="InterPro"/>
</dbReference>
<evidence type="ECO:0000256" key="13">
    <source>
        <dbReference type="SAM" id="MobiDB-lite"/>
    </source>
</evidence>
<evidence type="ECO:0000256" key="3">
    <source>
        <dbReference type="ARBA" id="ARBA00010044"/>
    </source>
</evidence>
<evidence type="ECO:0000256" key="1">
    <source>
        <dbReference type="ARBA" id="ARBA00001947"/>
    </source>
</evidence>
<dbReference type="CDD" id="cd19501">
    <property type="entry name" value="RecA-like_FtsH"/>
    <property type="match status" value="1"/>
</dbReference>
<keyword evidence="14" id="KW-0812">Transmembrane</keyword>
<evidence type="ECO:0000313" key="17">
    <source>
        <dbReference type="Proteomes" id="UP000094444"/>
    </source>
</evidence>
<feature type="transmembrane region" description="Helical" evidence="14">
    <location>
        <begin position="268"/>
        <end position="290"/>
    </location>
</feature>
<evidence type="ECO:0000256" key="12">
    <source>
        <dbReference type="ARBA" id="ARBA00023136"/>
    </source>
</evidence>
<dbReference type="FunFam" id="1.20.58.760:FF:000001">
    <property type="entry name" value="ATP-dependent zinc metalloprotease FtsH"/>
    <property type="match status" value="1"/>
</dbReference>
<dbReference type="InterPro" id="IPR003960">
    <property type="entry name" value="ATPase_AAA_CS"/>
</dbReference>
<organism evidence="16 17">
    <name type="scientific">Diaporthe helianthi</name>
    <dbReference type="NCBI Taxonomy" id="158607"/>
    <lineage>
        <taxon>Eukaryota</taxon>
        <taxon>Fungi</taxon>
        <taxon>Dikarya</taxon>
        <taxon>Ascomycota</taxon>
        <taxon>Pezizomycotina</taxon>
        <taxon>Sordariomycetes</taxon>
        <taxon>Sordariomycetidae</taxon>
        <taxon>Diaporthales</taxon>
        <taxon>Diaporthaceae</taxon>
        <taxon>Diaporthe</taxon>
    </lineage>
</organism>
<keyword evidence="14" id="KW-1133">Transmembrane helix</keyword>
<evidence type="ECO:0000256" key="2">
    <source>
        <dbReference type="ARBA" id="ARBA00004370"/>
    </source>
</evidence>
<feature type="domain" description="AAA+ ATPase" evidence="15">
    <location>
        <begin position="350"/>
        <end position="486"/>
    </location>
</feature>
<dbReference type="GO" id="GO:0005743">
    <property type="term" value="C:mitochondrial inner membrane"/>
    <property type="evidence" value="ECO:0007669"/>
    <property type="project" value="TreeGrafter"/>
</dbReference>
<reference evidence="16" key="1">
    <citation type="submission" date="2017-09" db="EMBL/GenBank/DDBJ databases">
        <title>Polyketide synthases of a Diaporthe helianthi virulent isolate.</title>
        <authorList>
            <person name="Baroncelli R."/>
        </authorList>
    </citation>
    <scope>NUCLEOTIDE SEQUENCE [LARGE SCALE GENOMIC DNA]</scope>
    <source>
        <strain evidence="16">7/96</strain>
    </source>
</reference>
<comment type="similarity">
    <text evidence="3">In the C-terminal section; belongs to the peptidase M41 family.</text>
</comment>
<dbReference type="FunFam" id="1.10.8.60:FF:000001">
    <property type="entry name" value="ATP-dependent zinc metalloprotease FtsH"/>
    <property type="match status" value="1"/>
</dbReference>
<evidence type="ECO:0000256" key="14">
    <source>
        <dbReference type="SAM" id="Phobius"/>
    </source>
</evidence>
<evidence type="ECO:0000259" key="15">
    <source>
        <dbReference type="SMART" id="SM00382"/>
    </source>
</evidence>
<dbReference type="STRING" id="158607.A0A2P5I4Z2"/>
<keyword evidence="7" id="KW-0547">Nucleotide-binding</keyword>
<dbReference type="Gene3D" id="3.40.50.300">
    <property type="entry name" value="P-loop containing nucleotide triphosphate hydrolases"/>
    <property type="match status" value="1"/>
</dbReference>
<dbReference type="InterPro" id="IPR003593">
    <property type="entry name" value="AAA+_ATPase"/>
</dbReference>
<dbReference type="InParanoid" id="A0A2P5I4Z2"/>
<dbReference type="FunCoup" id="A0A2P5I4Z2">
    <property type="interactions" value="1112"/>
</dbReference>
<dbReference type="PANTHER" id="PTHR23076:SF97">
    <property type="entry name" value="ATP-DEPENDENT ZINC METALLOPROTEASE YME1L1"/>
    <property type="match status" value="1"/>
</dbReference>
<keyword evidence="8" id="KW-0378">Hydrolase</keyword>
<keyword evidence="10" id="KW-0067">ATP-binding</keyword>
<comment type="similarity">
    <text evidence="4">In the N-terminal section; belongs to the AAA ATPase family.</text>
</comment>
<dbReference type="InterPro" id="IPR048438">
    <property type="entry name" value="Yme1-like_N"/>
</dbReference>
<dbReference type="SMART" id="SM00382">
    <property type="entry name" value="AAA"/>
    <property type="match status" value="1"/>
</dbReference>
<feature type="compositionally biased region" description="Polar residues" evidence="13">
    <location>
        <begin position="42"/>
        <end position="59"/>
    </location>
</feature>
<protein>
    <submittedName>
        <fullName evidence="16">ATP-dependent metallopeptidase HflB</fullName>
    </submittedName>
</protein>
<sequence>MAAAGAEIWPSVAKALGMPRTATSVKTRATPSSPAHNHHRQPTSYDSRPSLSTMPSFALNSTTPVTTRLFSTSITRGDLYSAPTPQTRSPLQDLITRLAASSRLDTSPTANRNRVFGLSPYKWLLQRRGFSNGGISRNMLANLEAAANRNPTSPTAQNAFYQVLLKANMPGIIVERYQSGRYARNQAVEDVYAKALSMMNSNNKVADMGAAVGQPGGLDQSQLQAIGQAVAATAKGGNIAVSAQGSGGKQGPIHVVVDESLGSTIFKWVRFLMIFGFVCYFSLVVVTMIVESFNSFKRTGTARADAEVKAESQKARFADVHGCDEAKEELQEIVEFLKNPDKFSTLGGKLPKGVLLVGPPGTGKTLLARAVAGEAGVPFFYMSGSEFDEVYVGVGAKRVRDLFNAARSKSPAIIFIDELDAIGGKRNTRDSTYVKQTLNQLLTELDGFDQSSQIIIIAATNFPKLLDKALTRPGRFDRHVSVDLPDVRGRLAILQHHAKKVKLAEKINLQELAQGTSGLSGAELENIVNSAAIHASKNKSPFISMKDLIWAKDKVVMGAEKKSMVISEKEKLMTAYHEAGHALAALYTAAQPIALYKVTILPRGGTLGHTAFLPEMDKHSWTTSDYHARIDCAMGGKVAEEIVYGNDLVTSGVSGDLNNATDLAFQMVAYFGMGGGGLAPMDFGSRYNNLSPATREQVEREVQKMLNESYGRTREMLVAKRKELDRLAEALVDYETLDKEEVLKVIKGESLTDRMKMPRDGPMTIPISSSPLEGLPPIGGGEQQGGSEPPPPAPPASV</sequence>
<feature type="compositionally biased region" description="Polar residues" evidence="13">
    <location>
        <begin position="21"/>
        <end position="35"/>
    </location>
</feature>
<dbReference type="Pfam" id="PF17862">
    <property type="entry name" value="AAA_lid_3"/>
    <property type="match status" value="1"/>
</dbReference>
<dbReference type="FunFam" id="3.40.50.300:FF:000175">
    <property type="entry name" value="ATP-dependent zinc metalloprotease FTSH 4"/>
    <property type="match status" value="1"/>
</dbReference>
<dbReference type="EMBL" id="MAVT02000259">
    <property type="protein sequence ID" value="POS77565.1"/>
    <property type="molecule type" value="Genomic_DNA"/>
</dbReference>
<gene>
    <name evidence="16" type="ORF">DHEL01_v204036</name>
</gene>
<evidence type="ECO:0000256" key="6">
    <source>
        <dbReference type="ARBA" id="ARBA00022723"/>
    </source>
</evidence>
<evidence type="ECO:0000256" key="5">
    <source>
        <dbReference type="ARBA" id="ARBA00022670"/>
    </source>
</evidence>
<name>A0A2P5I4Z2_DIAHE</name>
<dbReference type="Gene3D" id="1.20.58.760">
    <property type="entry name" value="Peptidase M41"/>
    <property type="match status" value="1"/>
</dbReference>
<accession>A0A2P5I4Z2</accession>
<dbReference type="InterPro" id="IPR005936">
    <property type="entry name" value="FtsH"/>
</dbReference>
<dbReference type="AlphaFoldDB" id="A0A2P5I4Z2"/>
<dbReference type="GO" id="GO:0005524">
    <property type="term" value="F:ATP binding"/>
    <property type="evidence" value="ECO:0007669"/>
    <property type="project" value="UniProtKB-KW"/>
</dbReference>